<dbReference type="EMBL" id="JAIQCV010000009">
    <property type="protein sequence ID" value="KAH1064487.1"/>
    <property type="molecule type" value="Genomic_DNA"/>
</dbReference>
<name>A0A9D3UXU5_9ROSI</name>
<accession>A0A9D3UXU5</accession>
<comment type="caution">
    <text evidence="1">The sequence shown here is derived from an EMBL/GenBank/DDBJ whole genome shotgun (WGS) entry which is preliminary data.</text>
</comment>
<sequence length="164" mass="18105">MRGCCGRPTAVPAASYKFGNHQNIQTYNHGCRINNESGKTLQLDSSEPFLGSEEFDGTQDNVTETSSFKQQAASEGSDRCASGYVTYNIEDNLRWIIAWRNAMDEQNKVYTAIISRAKKGSTEKLVRGSTDKSSFDDNSIKYAAEAEIDPTSSRPTVKAKLTTK</sequence>
<dbReference type="PANTHER" id="PTHR36482:SF6">
    <property type="entry name" value="JASMONATE-INDUCED PROTEIN HOMOLOG"/>
    <property type="match status" value="1"/>
</dbReference>
<evidence type="ECO:0000313" key="2">
    <source>
        <dbReference type="Proteomes" id="UP000828251"/>
    </source>
</evidence>
<keyword evidence="2" id="KW-1185">Reference proteome</keyword>
<dbReference type="Gene3D" id="2.60.270.50">
    <property type="match status" value="1"/>
</dbReference>
<proteinExistence type="predicted"/>
<protein>
    <submittedName>
        <fullName evidence="1">Uncharacterized protein</fullName>
    </submittedName>
</protein>
<dbReference type="InterPro" id="IPR053085">
    <property type="entry name" value="Jasmonate-induced_protein"/>
</dbReference>
<gene>
    <name evidence="1" type="ORF">J1N35_029474</name>
</gene>
<dbReference type="PANTHER" id="PTHR36482">
    <property type="entry name" value="OSJNBA0024J22.15 PROTEIN"/>
    <property type="match status" value="1"/>
</dbReference>
<reference evidence="1 2" key="1">
    <citation type="journal article" date="2021" name="Plant Biotechnol. J.">
        <title>Multi-omics assisted identification of the key and species-specific regulatory components of drought-tolerant mechanisms in Gossypium stocksii.</title>
        <authorList>
            <person name="Yu D."/>
            <person name="Ke L."/>
            <person name="Zhang D."/>
            <person name="Wu Y."/>
            <person name="Sun Y."/>
            <person name="Mei J."/>
            <person name="Sun J."/>
            <person name="Sun Y."/>
        </authorList>
    </citation>
    <scope>NUCLEOTIDE SEQUENCE [LARGE SCALE GENOMIC DNA]</scope>
    <source>
        <strain evidence="2">cv. E1</strain>
        <tissue evidence="1">Leaf</tissue>
    </source>
</reference>
<evidence type="ECO:0000313" key="1">
    <source>
        <dbReference type="EMBL" id="KAH1064487.1"/>
    </source>
</evidence>
<dbReference type="AlphaFoldDB" id="A0A9D3UXU5"/>
<organism evidence="1 2">
    <name type="scientific">Gossypium stocksii</name>
    <dbReference type="NCBI Taxonomy" id="47602"/>
    <lineage>
        <taxon>Eukaryota</taxon>
        <taxon>Viridiplantae</taxon>
        <taxon>Streptophyta</taxon>
        <taxon>Embryophyta</taxon>
        <taxon>Tracheophyta</taxon>
        <taxon>Spermatophyta</taxon>
        <taxon>Magnoliopsida</taxon>
        <taxon>eudicotyledons</taxon>
        <taxon>Gunneridae</taxon>
        <taxon>Pentapetalae</taxon>
        <taxon>rosids</taxon>
        <taxon>malvids</taxon>
        <taxon>Malvales</taxon>
        <taxon>Malvaceae</taxon>
        <taxon>Malvoideae</taxon>
        <taxon>Gossypium</taxon>
    </lineage>
</organism>
<dbReference type="Proteomes" id="UP000828251">
    <property type="component" value="Unassembled WGS sequence"/>
</dbReference>
<dbReference type="OrthoDB" id="945715at2759"/>